<sequence>MGKEPSQSGRTEDIKSLYQEQTANAVMLMPIVRERQKKNGVGSWEKLSRGSYPRQNNHFRYTSGNG</sequence>
<gene>
    <name evidence="2" type="ORF">KSF_010620</name>
</gene>
<evidence type="ECO:0000313" key="3">
    <source>
        <dbReference type="Proteomes" id="UP000597444"/>
    </source>
</evidence>
<evidence type="ECO:0000313" key="2">
    <source>
        <dbReference type="EMBL" id="GHO91014.1"/>
    </source>
</evidence>
<evidence type="ECO:0000256" key="1">
    <source>
        <dbReference type="SAM" id="MobiDB-lite"/>
    </source>
</evidence>
<feature type="compositionally biased region" description="Polar residues" evidence="1">
    <location>
        <begin position="53"/>
        <end position="66"/>
    </location>
</feature>
<organism evidence="2 3">
    <name type="scientific">Reticulibacter mediterranei</name>
    <dbReference type="NCBI Taxonomy" id="2778369"/>
    <lineage>
        <taxon>Bacteria</taxon>
        <taxon>Bacillati</taxon>
        <taxon>Chloroflexota</taxon>
        <taxon>Ktedonobacteria</taxon>
        <taxon>Ktedonobacterales</taxon>
        <taxon>Reticulibacteraceae</taxon>
        <taxon>Reticulibacter</taxon>
    </lineage>
</organism>
<proteinExistence type="predicted"/>
<keyword evidence="3" id="KW-1185">Reference proteome</keyword>
<dbReference type="EMBL" id="BNJK01000001">
    <property type="protein sequence ID" value="GHO91014.1"/>
    <property type="molecule type" value="Genomic_DNA"/>
</dbReference>
<dbReference type="AlphaFoldDB" id="A0A8J3MXI7"/>
<dbReference type="Proteomes" id="UP000597444">
    <property type="component" value="Unassembled WGS sequence"/>
</dbReference>
<accession>A0A8J3MXI7</accession>
<reference evidence="2" key="1">
    <citation type="submission" date="2020-10" db="EMBL/GenBank/DDBJ databases">
        <title>Taxonomic study of unclassified bacteria belonging to the class Ktedonobacteria.</title>
        <authorList>
            <person name="Yabe S."/>
            <person name="Wang C.M."/>
            <person name="Zheng Y."/>
            <person name="Sakai Y."/>
            <person name="Cavaletti L."/>
            <person name="Monciardini P."/>
            <person name="Donadio S."/>
        </authorList>
    </citation>
    <scope>NUCLEOTIDE SEQUENCE</scope>
    <source>
        <strain evidence="2">ID150040</strain>
    </source>
</reference>
<protein>
    <submittedName>
        <fullName evidence="2">Uncharacterized protein</fullName>
    </submittedName>
</protein>
<comment type="caution">
    <text evidence="2">The sequence shown here is derived from an EMBL/GenBank/DDBJ whole genome shotgun (WGS) entry which is preliminary data.</text>
</comment>
<feature type="region of interest" description="Disordered" evidence="1">
    <location>
        <begin position="37"/>
        <end position="66"/>
    </location>
</feature>
<name>A0A8J3MXI7_9CHLR</name>